<name>A0A0F9S648_9ZZZZ</name>
<feature type="transmembrane region" description="Helical" evidence="1">
    <location>
        <begin position="171"/>
        <end position="193"/>
    </location>
</feature>
<evidence type="ECO:0000313" key="2">
    <source>
        <dbReference type="EMBL" id="KKN64315.1"/>
    </source>
</evidence>
<dbReference type="Gene3D" id="1.20.1250.20">
    <property type="entry name" value="MFS general substrate transporter like domains"/>
    <property type="match status" value="1"/>
</dbReference>
<feature type="transmembrane region" description="Helical" evidence="1">
    <location>
        <begin position="382"/>
        <end position="402"/>
    </location>
</feature>
<feature type="transmembrane region" description="Helical" evidence="1">
    <location>
        <begin position="12"/>
        <end position="34"/>
    </location>
</feature>
<feature type="transmembrane region" description="Helical" evidence="1">
    <location>
        <begin position="138"/>
        <end position="159"/>
    </location>
</feature>
<reference evidence="2" key="1">
    <citation type="journal article" date="2015" name="Nature">
        <title>Complex archaea that bridge the gap between prokaryotes and eukaryotes.</title>
        <authorList>
            <person name="Spang A."/>
            <person name="Saw J.H."/>
            <person name="Jorgensen S.L."/>
            <person name="Zaremba-Niedzwiedzka K."/>
            <person name="Martijn J."/>
            <person name="Lind A.E."/>
            <person name="van Eijk R."/>
            <person name="Schleper C."/>
            <person name="Guy L."/>
            <person name="Ettema T.J."/>
        </authorList>
    </citation>
    <scope>NUCLEOTIDE SEQUENCE</scope>
</reference>
<keyword evidence="1" id="KW-0472">Membrane</keyword>
<dbReference type="GO" id="GO:0022857">
    <property type="term" value="F:transmembrane transporter activity"/>
    <property type="evidence" value="ECO:0007669"/>
    <property type="project" value="InterPro"/>
</dbReference>
<feature type="transmembrane region" description="Helical" evidence="1">
    <location>
        <begin position="78"/>
        <end position="95"/>
    </location>
</feature>
<feature type="transmembrane region" description="Helical" evidence="1">
    <location>
        <begin position="357"/>
        <end position="376"/>
    </location>
</feature>
<comment type="caution">
    <text evidence="2">The sequence shown here is derived from an EMBL/GenBank/DDBJ whole genome shotgun (WGS) entry which is preliminary data.</text>
</comment>
<sequence>MVFSRIRIYFGFFLIYSIIGIFDAFLVIYIPLFYLNILNVNRSELAFIQALTYTTLFASPLLGFLYDKYVNKEIQGKILLNASSIILCGSFLIFILLKEFLIMYGVFVVIYFFSKTLIKTGMSSLFLTVVKESKSTKLTIILLVNTATIVSYFGISLLFNFNLLNITSQNYWNIFFTIGWISSLPIIIVFLIFNNKIDLLNLGKNNKNTIISNSKFDTRNYETLIIIIMYFSYVLAASDLIISFPLSSWIYEKFNETGFRIYSSMYIIFNLCSILGLYFSNLLCKKFNEKKIMFVLINLYMVVLFLITISNFPIFIILNSCLSFIGYAITVAYSSFITDFSNKGKYNNFKYQFLQTYHSLAAIIFVPIGTLSTNFLRVETLMSISCILNGISGLFILSTNLLEKKFSSKKYFERV</sequence>
<keyword evidence="1" id="KW-0812">Transmembrane</keyword>
<keyword evidence="1" id="KW-1133">Transmembrane helix</keyword>
<dbReference type="InterPro" id="IPR036259">
    <property type="entry name" value="MFS_trans_sf"/>
</dbReference>
<feature type="transmembrane region" description="Helical" evidence="1">
    <location>
        <begin position="292"/>
        <end position="309"/>
    </location>
</feature>
<dbReference type="SUPFAM" id="SSF103473">
    <property type="entry name" value="MFS general substrate transporter"/>
    <property type="match status" value="1"/>
</dbReference>
<feature type="transmembrane region" description="Helical" evidence="1">
    <location>
        <begin position="224"/>
        <end position="247"/>
    </location>
</feature>
<organism evidence="2">
    <name type="scientific">marine sediment metagenome</name>
    <dbReference type="NCBI Taxonomy" id="412755"/>
    <lineage>
        <taxon>unclassified sequences</taxon>
        <taxon>metagenomes</taxon>
        <taxon>ecological metagenomes</taxon>
    </lineage>
</organism>
<dbReference type="EMBL" id="LAZR01000559">
    <property type="protein sequence ID" value="KKN64315.1"/>
    <property type="molecule type" value="Genomic_DNA"/>
</dbReference>
<feature type="transmembrane region" description="Helical" evidence="1">
    <location>
        <begin position="46"/>
        <end position="66"/>
    </location>
</feature>
<accession>A0A0F9S648</accession>
<feature type="transmembrane region" description="Helical" evidence="1">
    <location>
        <begin position="101"/>
        <end position="118"/>
    </location>
</feature>
<protein>
    <recommendedName>
        <fullName evidence="3">Major facilitator superfamily (MFS) profile domain-containing protein</fullName>
    </recommendedName>
</protein>
<evidence type="ECO:0008006" key="3">
    <source>
        <dbReference type="Google" id="ProtNLM"/>
    </source>
</evidence>
<gene>
    <name evidence="2" type="ORF">LCGC14_0492780</name>
</gene>
<dbReference type="InterPro" id="IPR011701">
    <property type="entry name" value="MFS"/>
</dbReference>
<feature type="transmembrane region" description="Helical" evidence="1">
    <location>
        <begin position="315"/>
        <end position="336"/>
    </location>
</feature>
<dbReference type="AlphaFoldDB" id="A0A0F9S648"/>
<feature type="transmembrane region" description="Helical" evidence="1">
    <location>
        <begin position="259"/>
        <end position="280"/>
    </location>
</feature>
<dbReference type="Pfam" id="PF07690">
    <property type="entry name" value="MFS_1"/>
    <property type="match status" value="1"/>
</dbReference>
<evidence type="ECO:0000256" key="1">
    <source>
        <dbReference type="SAM" id="Phobius"/>
    </source>
</evidence>
<proteinExistence type="predicted"/>